<comment type="function">
    <text evidence="1">DNA polymerase III is a complex, multichain enzyme responsible for most of the replicative synthesis in bacteria. The epsilon subunit contain the editing function and is a proofreading 3'-5' exonuclease.</text>
</comment>
<dbReference type="RefSeq" id="WP_151692422.1">
    <property type="nucleotide sequence ID" value="NZ_BMGX01000002.1"/>
</dbReference>
<dbReference type="GO" id="GO:0003887">
    <property type="term" value="F:DNA-directed DNA polymerase activity"/>
    <property type="evidence" value="ECO:0007669"/>
    <property type="project" value="InterPro"/>
</dbReference>
<dbReference type="GO" id="GO:0008408">
    <property type="term" value="F:3'-5' exonuclease activity"/>
    <property type="evidence" value="ECO:0007669"/>
    <property type="project" value="TreeGrafter"/>
</dbReference>
<dbReference type="NCBIfam" id="TIGR00573">
    <property type="entry name" value="dnaq"/>
    <property type="match status" value="1"/>
</dbReference>
<dbReference type="InterPro" id="IPR012337">
    <property type="entry name" value="RNaseH-like_sf"/>
</dbReference>
<dbReference type="Gene3D" id="3.30.420.10">
    <property type="entry name" value="Ribonuclease H-like superfamily/Ribonuclease H"/>
    <property type="match status" value="1"/>
</dbReference>
<comment type="subunit">
    <text evidence="2">DNA polymerase III contains a core (composed of alpha, epsilon and theta chains) that associates with a tau subunit. This core dimerizes to form the POLIII' complex. PolIII' associates with the gamma complex (composed of gamma, delta, delta', psi and chi chains) and with the beta chain to form the complete DNA polymerase III complex.</text>
</comment>
<dbReference type="InterPro" id="IPR000305">
    <property type="entry name" value="GIY-YIG_endonuc"/>
</dbReference>
<evidence type="ECO:0000313" key="4">
    <source>
        <dbReference type="EMBL" id="KAB2817734.1"/>
    </source>
</evidence>
<dbReference type="CDD" id="cd10434">
    <property type="entry name" value="GIY-YIG_UvrC_Cho"/>
    <property type="match status" value="1"/>
</dbReference>
<dbReference type="InterPro" id="IPR047296">
    <property type="entry name" value="GIY-YIG_UvrC_Cho"/>
</dbReference>
<evidence type="ECO:0000256" key="2">
    <source>
        <dbReference type="ARBA" id="ARBA00026073"/>
    </source>
</evidence>
<dbReference type="InterPro" id="IPR006054">
    <property type="entry name" value="DnaQ"/>
</dbReference>
<dbReference type="GO" id="GO:0006289">
    <property type="term" value="P:nucleotide-excision repair"/>
    <property type="evidence" value="ECO:0007669"/>
    <property type="project" value="InterPro"/>
</dbReference>
<dbReference type="PANTHER" id="PTHR30231">
    <property type="entry name" value="DNA POLYMERASE III SUBUNIT EPSILON"/>
    <property type="match status" value="1"/>
</dbReference>
<dbReference type="SUPFAM" id="SSF82771">
    <property type="entry name" value="GIY-YIG endonuclease"/>
    <property type="match status" value="1"/>
</dbReference>
<evidence type="ECO:0000259" key="3">
    <source>
        <dbReference type="PROSITE" id="PS50164"/>
    </source>
</evidence>
<dbReference type="PROSITE" id="PS50164">
    <property type="entry name" value="GIY_YIG"/>
    <property type="match status" value="1"/>
</dbReference>
<dbReference type="CDD" id="cd06127">
    <property type="entry name" value="DEDDh"/>
    <property type="match status" value="1"/>
</dbReference>
<dbReference type="PANTHER" id="PTHR30231:SF41">
    <property type="entry name" value="DNA POLYMERASE III SUBUNIT EPSILON"/>
    <property type="match status" value="1"/>
</dbReference>
<feature type="domain" description="GIY-YIG" evidence="3">
    <location>
        <begin position="195"/>
        <end position="273"/>
    </location>
</feature>
<dbReference type="EMBL" id="WBVQ01000001">
    <property type="protein sequence ID" value="KAB2817734.1"/>
    <property type="molecule type" value="Genomic_DNA"/>
</dbReference>
<proteinExistence type="predicted"/>
<dbReference type="InterPro" id="IPR013520">
    <property type="entry name" value="Ribonucl_H"/>
</dbReference>
<keyword evidence="5" id="KW-1185">Reference proteome</keyword>
<dbReference type="GO" id="GO:0045004">
    <property type="term" value="P:DNA replication proofreading"/>
    <property type="evidence" value="ECO:0007669"/>
    <property type="project" value="TreeGrafter"/>
</dbReference>
<dbReference type="FunFam" id="3.30.420.10:FF:000045">
    <property type="entry name" value="3'-5' exonuclease DinG"/>
    <property type="match status" value="1"/>
</dbReference>
<dbReference type="SMART" id="SM00479">
    <property type="entry name" value="EXOIII"/>
    <property type="match status" value="1"/>
</dbReference>
<reference evidence="4 5" key="1">
    <citation type="submission" date="2019-10" db="EMBL/GenBank/DDBJ databases">
        <title>Genome sequence of Phaeocystidibacter marisrubri JCM30614 (type strain).</title>
        <authorList>
            <person name="Bowman J.P."/>
        </authorList>
    </citation>
    <scope>NUCLEOTIDE SEQUENCE [LARGE SCALE GENOMIC DNA]</scope>
    <source>
        <strain evidence="4 5">JCM 30614</strain>
    </source>
</reference>
<gene>
    <name evidence="4" type="ORF">F8C82_04840</name>
</gene>
<accession>A0A6L3ZIL0</accession>
<dbReference type="OrthoDB" id="9803913at2"/>
<name>A0A6L3ZIL0_9FLAO</name>
<dbReference type="SMART" id="SM00465">
    <property type="entry name" value="GIYc"/>
    <property type="match status" value="1"/>
</dbReference>
<dbReference type="Pfam" id="PF00929">
    <property type="entry name" value="RNase_T"/>
    <property type="match status" value="1"/>
</dbReference>
<protein>
    <submittedName>
        <fullName evidence="4">DNA polymerase III subunit epsilon</fullName>
    </submittedName>
</protein>
<dbReference type="GO" id="GO:0005829">
    <property type="term" value="C:cytosol"/>
    <property type="evidence" value="ECO:0007669"/>
    <property type="project" value="TreeGrafter"/>
</dbReference>
<comment type="caution">
    <text evidence="4">The sequence shown here is derived from an EMBL/GenBank/DDBJ whole genome shotgun (WGS) entry which is preliminary data.</text>
</comment>
<evidence type="ECO:0000256" key="1">
    <source>
        <dbReference type="ARBA" id="ARBA00025483"/>
    </source>
</evidence>
<dbReference type="Gene3D" id="3.40.1440.10">
    <property type="entry name" value="GIY-YIG endonuclease"/>
    <property type="match status" value="1"/>
</dbReference>
<dbReference type="InterPro" id="IPR036397">
    <property type="entry name" value="RNaseH_sf"/>
</dbReference>
<dbReference type="InterPro" id="IPR035901">
    <property type="entry name" value="GIY-YIG_endonuc_sf"/>
</dbReference>
<dbReference type="AlphaFoldDB" id="A0A6L3ZIL0"/>
<sequence length="438" mass="49642">MFAIVDVETTGGYSDNHRVIEVGIAISDGTQITERFNALVNPGRTIPAHITQLTGISNADIEGAPPFSEIAAKVYDLLQGQVFVAHNVNFDFTFIKRELEEVGYTWNAKKLCTVRLSRKIFPGLKSYSLGNLASHFQIVNPNPHRALADAETAADILHLLLKEDETEVNSQLNKNRGTSQLPIHLDANVFHSLPETPGVYYMKSEKGENLYIGKAINIKQRISQHFTGSSGEKRRQRWLREIHDIKYIETGSEGLALLHEDHEIRHYWPPYNAAQKHPVAKWGIVSYKDRKGVPRLAVQRAEKRIDILEHFYSFTSAQQFLGELVRELELHPKLSGLGWDSDVEIELHTERLNAWLDQRKKESEVNGYLKFDGPDASVGYVLIENGGYSGIGTVSLGIEKWTLSLLKENLWHYHESPTARQILNALLRDHPLHSFDIE</sequence>
<dbReference type="GO" id="GO:0003677">
    <property type="term" value="F:DNA binding"/>
    <property type="evidence" value="ECO:0007669"/>
    <property type="project" value="InterPro"/>
</dbReference>
<organism evidence="4 5">
    <name type="scientific">Phaeocystidibacter marisrubri</name>
    <dbReference type="NCBI Taxonomy" id="1577780"/>
    <lineage>
        <taxon>Bacteria</taxon>
        <taxon>Pseudomonadati</taxon>
        <taxon>Bacteroidota</taxon>
        <taxon>Flavobacteriia</taxon>
        <taxon>Flavobacteriales</taxon>
        <taxon>Phaeocystidibacteraceae</taxon>
        <taxon>Phaeocystidibacter</taxon>
    </lineage>
</organism>
<dbReference type="SUPFAM" id="SSF53098">
    <property type="entry name" value="Ribonuclease H-like"/>
    <property type="match status" value="1"/>
</dbReference>
<evidence type="ECO:0000313" key="5">
    <source>
        <dbReference type="Proteomes" id="UP000484164"/>
    </source>
</evidence>
<dbReference type="Pfam" id="PF01541">
    <property type="entry name" value="GIY-YIG"/>
    <property type="match status" value="1"/>
</dbReference>
<dbReference type="Proteomes" id="UP000484164">
    <property type="component" value="Unassembled WGS sequence"/>
</dbReference>